<feature type="transmembrane region" description="Helical" evidence="1">
    <location>
        <begin position="6"/>
        <end position="30"/>
    </location>
</feature>
<protein>
    <submittedName>
        <fullName evidence="2">Uncharacterized protein</fullName>
    </submittedName>
</protein>
<organism evidence="2">
    <name type="scientific">viral metagenome</name>
    <dbReference type="NCBI Taxonomy" id="1070528"/>
    <lineage>
        <taxon>unclassified sequences</taxon>
        <taxon>metagenomes</taxon>
        <taxon>organismal metagenomes</taxon>
    </lineage>
</organism>
<name>A0A6C0JHA3_9ZZZZ</name>
<keyword evidence="1" id="KW-1133">Transmembrane helix</keyword>
<keyword evidence="1" id="KW-0472">Membrane</keyword>
<evidence type="ECO:0000313" key="2">
    <source>
        <dbReference type="EMBL" id="QHU03148.1"/>
    </source>
</evidence>
<evidence type="ECO:0000256" key="1">
    <source>
        <dbReference type="SAM" id="Phobius"/>
    </source>
</evidence>
<dbReference type="SUPFAM" id="SSF56784">
    <property type="entry name" value="HAD-like"/>
    <property type="match status" value="1"/>
</dbReference>
<sequence length="271" mass="32237">MTEIIFIILFTIAVSYFTIHFTVINIFSIIPMDRNKPKKIVIFDLDETLGTFLEIGIFWSAIQRFFGKQNNESFYEVLDIFPEFLRPNIINILFLLLEEKRKGTCHKVIIYTNNQGPKSWARLIADYFEHKLGDKIFDQIINAYKVNDIQVEKNRTSHVKSLSDFFACTNEDKNCEICFIDDQFHKGMKGPNALYINVMPYKYYLSYHLMAERYYDFYEPLIEKNIFLNAILSITNRHNTRGYEKSQEDYNLDEVISKKIYFYIANFLNKK</sequence>
<dbReference type="AlphaFoldDB" id="A0A6C0JHA3"/>
<reference evidence="2" key="1">
    <citation type="journal article" date="2020" name="Nature">
        <title>Giant virus diversity and host interactions through global metagenomics.</title>
        <authorList>
            <person name="Schulz F."/>
            <person name="Roux S."/>
            <person name="Paez-Espino D."/>
            <person name="Jungbluth S."/>
            <person name="Walsh D.A."/>
            <person name="Denef V.J."/>
            <person name="McMahon K.D."/>
            <person name="Konstantinidis K.T."/>
            <person name="Eloe-Fadrosh E.A."/>
            <person name="Kyrpides N.C."/>
            <person name="Woyke T."/>
        </authorList>
    </citation>
    <scope>NUCLEOTIDE SEQUENCE</scope>
    <source>
        <strain evidence="2">GVMAG-M-3300025890-48</strain>
    </source>
</reference>
<accession>A0A6C0JHA3</accession>
<dbReference type="InterPro" id="IPR036412">
    <property type="entry name" value="HAD-like_sf"/>
</dbReference>
<dbReference type="Gene3D" id="3.40.50.1000">
    <property type="entry name" value="HAD superfamily/HAD-like"/>
    <property type="match status" value="1"/>
</dbReference>
<proteinExistence type="predicted"/>
<keyword evidence="1" id="KW-0812">Transmembrane</keyword>
<dbReference type="EMBL" id="MN740370">
    <property type="protein sequence ID" value="QHU03148.1"/>
    <property type="molecule type" value="Genomic_DNA"/>
</dbReference>
<dbReference type="InterPro" id="IPR023214">
    <property type="entry name" value="HAD_sf"/>
</dbReference>